<protein>
    <recommendedName>
        <fullName evidence="1">Oxidoreductase molybdopterin-binding domain-containing protein</fullName>
    </recommendedName>
</protein>
<dbReference type="OrthoDB" id="9798763at2"/>
<organism evidence="2 3">
    <name type="scientific">Roseateles aquatilis</name>
    <dbReference type="NCBI Taxonomy" id="431061"/>
    <lineage>
        <taxon>Bacteria</taxon>
        <taxon>Pseudomonadati</taxon>
        <taxon>Pseudomonadota</taxon>
        <taxon>Betaproteobacteria</taxon>
        <taxon>Burkholderiales</taxon>
        <taxon>Sphaerotilaceae</taxon>
        <taxon>Roseateles</taxon>
    </lineage>
</organism>
<proteinExistence type="predicted"/>
<dbReference type="Proteomes" id="UP000197468">
    <property type="component" value="Unassembled WGS sequence"/>
</dbReference>
<keyword evidence="3" id="KW-1185">Reference proteome</keyword>
<reference evidence="2 3" key="1">
    <citation type="journal article" date="2008" name="Int. J. Syst. Evol. Microbiol.">
        <title>Description of Roseateles aquatilis sp. nov. and Roseateles terrae sp. nov., in the class Betaproteobacteria, and emended description of the genus Roseateles.</title>
        <authorList>
            <person name="Gomila M."/>
            <person name="Bowien B."/>
            <person name="Falsen E."/>
            <person name="Moore E.R."/>
            <person name="Lalucat J."/>
        </authorList>
    </citation>
    <scope>NUCLEOTIDE SEQUENCE [LARGE SCALE GENOMIC DNA]</scope>
    <source>
        <strain evidence="2 3">CCUG 48205</strain>
    </source>
</reference>
<dbReference type="SUPFAM" id="SSF56524">
    <property type="entry name" value="Oxidoreductase molybdopterin-binding domain"/>
    <property type="match status" value="1"/>
</dbReference>
<name>A0A246JCQ9_9BURK</name>
<dbReference type="InterPro" id="IPR036374">
    <property type="entry name" value="OxRdtase_Mopterin-bd_sf"/>
</dbReference>
<evidence type="ECO:0000259" key="1">
    <source>
        <dbReference type="Pfam" id="PF00174"/>
    </source>
</evidence>
<feature type="domain" description="Oxidoreductase molybdopterin-binding" evidence="1">
    <location>
        <begin position="16"/>
        <end position="112"/>
    </location>
</feature>
<comment type="caution">
    <text evidence="2">The sequence shown here is derived from an EMBL/GenBank/DDBJ whole genome shotgun (WGS) entry which is preliminary data.</text>
</comment>
<dbReference type="Gene3D" id="3.90.420.10">
    <property type="entry name" value="Oxidoreductase, molybdopterin-binding domain"/>
    <property type="match status" value="1"/>
</dbReference>
<gene>
    <name evidence="2" type="ORF">CDN99_13530</name>
</gene>
<sequence length="138" mass="15288">MAAPVLVLRTAAGRSWRFTLADLRELPAQHLRTTLPAALGLAGASDWEGVPLSRLVALTGATPTTLTLTALNGYSVAVPAQDLARFDPVLAYRRDGHEITVRDKGPLILIYPFDRHPELNRQVYINRTIWQVHEIVLE</sequence>
<dbReference type="Pfam" id="PF00174">
    <property type="entry name" value="Oxidored_molyb"/>
    <property type="match status" value="1"/>
</dbReference>
<evidence type="ECO:0000313" key="2">
    <source>
        <dbReference type="EMBL" id="OWQ90374.1"/>
    </source>
</evidence>
<dbReference type="InterPro" id="IPR000572">
    <property type="entry name" value="OxRdtase_Mopterin-bd_dom"/>
</dbReference>
<dbReference type="EMBL" id="NIOF01000005">
    <property type="protein sequence ID" value="OWQ90374.1"/>
    <property type="molecule type" value="Genomic_DNA"/>
</dbReference>
<evidence type="ECO:0000313" key="3">
    <source>
        <dbReference type="Proteomes" id="UP000197468"/>
    </source>
</evidence>
<dbReference type="AlphaFoldDB" id="A0A246JCQ9"/>
<accession>A0A246JCQ9</accession>